<sequence>MIFMIVGQKPGFIILASFIKKVIQILSSILNNSNVMIYTFDFISDFATMREIGIQINMNNVFDSQTATFSKDVNFFQAKEIESLTWFGQQAKNMDPLGKKACETNNISVTSYLFKDKKHLEREIMNKDLFEMGSADAYFTGLADIYCIKSNLRQRVLSFTNIKIKQFYKLVKKMRSPLGPSLAHQLIFFDTISTEKYKKAMSMKKKVT</sequence>
<dbReference type="Proteomes" id="UP001470230">
    <property type="component" value="Unassembled WGS sequence"/>
</dbReference>
<reference evidence="1 2" key="1">
    <citation type="submission" date="2024-04" db="EMBL/GenBank/DDBJ databases">
        <title>Tritrichomonas musculus Genome.</title>
        <authorList>
            <person name="Alves-Ferreira E."/>
            <person name="Grigg M."/>
            <person name="Lorenzi H."/>
            <person name="Galac M."/>
        </authorList>
    </citation>
    <scope>NUCLEOTIDE SEQUENCE [LARGE SCALE GENOMIC DNA]</scope>
    <source>
        <strain evidence="1 2">EAF2021</strain>
    </source>
</reference>
<evidence type="ECO:0000313" key="2">
    <source>
        <dbReference type="Proteomes" id="UP001470230"/>
    </source>
</evidence>
<accession>A0ABR2KQ28</accession>
<name>A0ABR2KQ28_9EUKA</name>
<gene>
    <name evidence="1" type="ORF">M9Y10_029765</name>
</gene>
<keyword evidence="2" id="KW-1185">Reference proteome</keyword>
<organism evidence="1 2">
    <name type="scientific">Tritrichomonas musculus</name>
    <dbReference type="NCBI Taxonomy" id="1915356"/>
    <lineage>
        <taxon>Eukaryota</taxon>
        <taxon>Metamonada</taxon>
        <taxon>Parabasalia</taxon>
        <taxon>Tritrichomonadida</taxon>
        <taxon>Tritrichomonadidae</taxon>
        <taxon>Tritrichomonas</taxon>
    </lineage>
</organism>
<proteinExistence type="predicted"/>
<evidence type="ECO:0000313" key="1">
    <source>
        <dbReference type="EMBL" id="KAK8892532.1"/>
    </source>
</evidence>
<comment type="caution">
    <text evidence="1">The sequence shown here is derived from an EMBL/GenBank/DDBJ whole genome shotgun (WGS) entry which is preliminary data.</text>
</comment>
<protein>
    <submittedName>
        <fullName evidence="1">Uncharacterized protein</fullName>
    </submittedName>
</protein>
<dbReference type="EMBL" id="JAPFFF010000004">
    <property type="protein sequence ID" value="KAK8892532.1"/>
    <property type="molecule type" value="Genomic_DNA"/>
</dbReference>